<organism evidence="1 2">
    <name type="scientific">Pseudomonas citronellolis</name>
    <dbReference type="NCBI Taxonomy" id="53408"/>
    <lineage>
        <taxon>Bacteria</taxon>
        <taxon>Pseudomonadati</taxon>
        <taxon>Pseudomonadota</taxon>
        <taxon>Gammaproteobacteria</taxon>
        <taxon>Pseudomonadales</taxon>
        <taxon>Pseudomonadaceae</taxon>
        <taxon>Pseudomonas</taxon>
    </lineage>
</organism>
<comment type="caution">
    <text evidence="1">The sequence shown here is derived from an EMBL/GenBank/DDBJ whole genome shotgun (WGS) entry which is preliminary data.</text>
</comment>
<protein>
    <submittedName>
        <fullName evidence="1">Uncharacterized protein</fullName>
    </submittedName>
</protein>
<evidence type="ECO:0000313" key="2">
    <source>
        <dbReference type="Proteomes" id="UP001220662"/>
    </source>
</evidence>
<gene>
    <name evidence="1" type="ORF">P3W55_13845</name>
</gene>
<dbReference type="EMBL" id="JARJLR010000233">
    <property type="protein sequence ID" value="MDF3842795.1"/>
    <property type="molecule type" value="Genomic_DNA"/>
</dbReference>
<reference evidence="1" key="1">
    <citation type="submission" date="2023-03" db="EMBL/GenBank/DDBJ databases">
        <title>Draft assemblies of triclosan tolerant bacteria isolated from returned activated sludge.</title>
        <authorList>
            <person name="Van Hamelsveld S."/>
        </authorList>
    </citation>
    <scope>NUCLEOTIDE SEQUENCE</scope>
    <source>
        <strain evidence="1">GW210015_S63</strain>
    </source>
</reference>
<sequence>MPDIQATYIEVSAEVRYWEDAKINGQEDSEGDLVPFRRGDLWCPVIRLEDGLVMDWPAGMIADIHYKVCDAGEYWLLDDIRQRVAKWAGYYVPDDFLCPTENGYGDYIIFKVNAHGLINGWRKPEIEWGGREDDQEGWKALQHAGIEVKP</sequence>
<proteinExistence type="predicted"/>
<evidence type="ECO:0000313" key="1">
    <source>
        <dbReference type="EMBL" id="MDF3842795.1"/>
    </source>
</evidence>
<dbReference type="Proteomes" id="UP001220662">
    <property type="component" value="Unassembled WGS sequence"/>
</dbReference>
<dbReference type="AlphaFoldDB" id="A0AAW6P7Y6"/>
<accession>A0AAW6P7Y6</accession>
<dbReference type="RefSeq" id="WP_276214742.1">
    <property type="nucleotide sequence ID" value="NZ_JARJLR010000233.1"/>
</dbReference>
<name>A0AAW6P7Y6_9PSED</name>